<proteinExistence type="predicted"/>
<dbReference type="Gene3D" id="2.60.120.430">
    <property type="entry name" value="Galactose-binding lectin"/>
    <property type="match status" value="2"/>
</dbReference>
<keyword evidence="13" id="KW-1015">Disulfide bond</keyword>
<organism evidence="18 19">
    <name type="scientific">Cinchona calisaya</name>
    <dbReference type="NCBI Taxonomy" id="153742"/>
    <lineage>
        <taxon>Eukaryota</taxon>
        <taxon>Viridiplantae</taxon>
        <taxon>Streptophyta</taxon>
        <taxon>Embryophyta</taxon>
        <taxon>Tracheophyta</taxon>
        <taxon>Spermatophyta</taxon>
        <taxon>Magnoliopsida</taxon>
        <taxon>eudicotyledons</taxon>
        <taxon>Gunneridae</taxon>
        <taxon>Pentapetalae</taxon>
        <taxon>asterids</taxon>
        <taxon>lamiids</taxon>
        <taxon>Gentianales</taxon>
        <taxon>Rubiaceae</taxon>
        <taxon>Cinchonoideae</taxon>
        <taxon>Cinchoneae</taxon>
        <taxon>Cinchona</taxon>
    </lineage>
</organism>
<evidence type="ECO:0000256" key="14">
    <source>
        <dbReference type="ARBA" id="ARBA00023180"/>
    </source>
</evidence>
<dbReference type="FunFam" id="1.10.510.10:FF:000468">
    <property type="entry name" value="PTI1-like tyrosine-protein kinase 3"/>
    <property type="match status" value="1"/>
</dbReference>
<evidence type="ECO:0000259" key="17">
    <source>
        <dbReference type="PROSITE" id="PS50011"/>
    </source>
</evidence>
<feature type="domain" description="Protein kinase" evidence="17">
    <location>
        <begin position="562"/>
        <end position="843"/>
    </location>
</feature>
<keyword evidence="8 15" id="KW-0547">Nucleotide-binding</keyword>
<dbReference type="SUPFAM" id="SSF56112">
    <property type="entry name" value="Protein kinase-like (PK-like)"/>
    <property type="match status" value="2"/>
</dbReference>
<dbReference type="InterPro" id="IPR024788">
    <property type="entry name" value="Malectin-like_Carb-bd_dom"/>
</dbReference>
<dbReference type="FunFam" id="2.60.120.430:FF:000007">
    <property type="entry name" value="FERONIA receptor-like kinase"/>
    <property type="match status" value="1"/>
</dbReference>
<dbReference type="InterPro" id="IPR001245">
    <property type="entry name" value="Ser-Thr/Tyr_kinase_cat_dom"/>
</dbReference>
<dbReference type="EMBL" id="JBJUIK010000007">
    <property type="protein sequence ID" value="KAL3523616.1"/>
    <property type="molecule type" value="Genomic_DNA"/>
</dbReference>
<evidence type="ECO:0000256" key="12">
    <source>
        <dbReference type="ARBA" id="ARBA00023136"/>
    </source>
</evidence>
<evidence type="ECO:0000256" key="9">
    <source>
        <dbReference type="ARBA" id="ARBA00022777"/>
    </source>
</evidence>
<feature type="domain" description="Protein kinase" evidence="17">
    <location>
        <begin position="960"/>
        <end position="1238"/>
    </location>
</feature>
<accession>A0ABD2ZY23</accession>
<feature type="region of interest" description="Disordered" evidence="16">
    <location>
        <begin position="1"/>
        <end position="23"/>
    </location>
</feature>
<keyword evidence="14" id="KW-0325">Glycoprotein</keyword>
<evidence type="ECO:0000256" key="1">
    <source>
        <dbReference type="ARBA" id="ARBA00004162"/>
    </source>
</evidence>
<dbReference type="Proteomes" id="UP001630127">
    <property type="component" value="Unassembled WGS sequence"/>
</dbReference>
<evidence type="ECO:0000256" key="13">
    <source>
        <dbReference type="ARBA" id="ARBA00023157"/>
    </source>
</evidence>
<evidence type="ECO:0000256" key="2">
    <source>
        <dbReference type="ARBA" id="ARBA00004479"/>
    </source>
</evidence>
<feature type="compositionally biased region" description="Basic residues" evidence="16">
    <location>
        <begin position="14"/>
        <end position="23"/>
    </location>
</feature>
<feature type="compositionally biased region" description="Polar residues" evidence="16">
    <location>
        <begin position="1"/>
        <end position="13"/>
    </location>
</feature>
<reference evidence="18 19" key="1">
    <citation type="submission" date="2024-11" db="EMBL/GenBank/DDBJ databases">
        <title>A near-complete genome assembly of Cinchona calisaya.</title>
        <authorList>
            <person name="Lian D.C."/>
            <person name="Zhao X.W."/>
            <person name="Wei L."/>
        </authorList>
    </citation>
    <scope>NUCLEOTIDE SEQUENCE [LARGE SCALE GENOMIC DNA]</scope>
    <source>
        <tissue evidence="18">Nenye</tissue>
    </source>
</reference>
<name>A0ABD2ZY23_9GENT</name>
<evidence type="ECO:0000256" key="3">
    <source>
        <dbReference type="ARBA" id="ARBA00022475"/>
    </source>
</evidence>
<feature type="region of interest" description="Disordered" evidence="16">
    <location>
        <begin position="890"/>
        <end position="911"/>
    </location>
</feature>
<dbReference type="PROSITE" id="PS00108">
    <property type="entry name" value="PROTEIN_KINASE_ST"/>
    <property type="match status" value="1"/>
</dbReference>
<evidence type="ECO:0000256" key="15">
    <source>
        <dbReference type="PROSITE-ProRule" id="PRU10141"/>
    </source>
</evidence>
<keyword evidence="10 15" id="KW-0067">ATP-binding</keyword>
<evidence type="ECO:0000256" key="16">
    <source>
        <dbReference type="SAM" id="MobiDB-lite"/>
    </source>
</evidence>
<comment type="subcellular location">
    <subcellularLocation>
        <location evidence="1">Cell membrane</location>
        <topology evidence="1">Single-pass membrane protein</topology>
    </subcellularLocation>
    <subcellularLocation>
        <location evidence="2">Membrane</location>
        <topology evidence="2">Single-pass type I membrane protein</topology>
    </subcellularLocation>
</comment>
<keyword evidence="19" id="KW-1185">Reference proteome</keyword>
<dbReference type="InterPro" id="IPR000719">
    <property type="entry name" value="Prot_kinase_dom"/>
</dbReference>
<evidence type="ECO:0000256" key="11">
    <source>
        <dbReference type="ARBA" id="ARBA00022989"/>
    </source>
</evidence>
<dbReference type="InterPro" id="IPR011009">
    <property type="entry name" value="Kinase-like_dom_sf"/>
</dbReference>
<evidence type="ECO:0000256" key="5">
    <source>
        <dbReference type="ARBA" id="ARBA00022679"/>
    </source>
</evidence>
<dbReference type="PROSITE" id="PS50011">
    <property type="entry name" value="PROTEIN_KINASE_DOM"/>
    <property type="match status" value="2"/>
</dbReference>
<keyword evidence="5" id="KW-0808">Transferase</keyword>
<sequence>MQSSPHTILSQVSTKKHQTKNKPKPYCNLSLSLVIKAKNQPMHNNPISVFTLLCSIILICHKNYLRISVHGGKIPATPDYLGSGGAVAISCGATGNSIGLDGRQWIGDTGLSILQQPPKAKSRSSSIAAEKSISADRVPYMTSRISANQFCYSFQVNPGQKFIRLHFYPISYLGFEKSRDFFTVKAGSFTLLGNFSASLAAEASGENYIVKEYCLNVEEHGKLELIFFPIQSSKSNDDKTHAFINGIEIISMPDGLYFTPNGGDGARVVGRNYFVHIEDDTTALEMIQRLNIGGNSISSVEDFGMFRRWYEDTNFLLFESLVHSSSNRAHVMNKSTSIPPYIAPLKLYQTSWKAGRGMPRSEMYSFTWKIPVDQGFAYLVRLHFCEFNPKMPEDGLTEFRILINNQIAEDRANVIRWSGGTGIPVFRDYMVMMKGGKEEGKHDLLIVLQSADELVVGLLHGLEIFKLSNLENSLASPNPVFGKQVATSLTLKIKYILTVLGQRNAIPTSMTILIIFLSVIFYNLRQFCEKDIHEEKDMGSPSTEPSHRNFSLSEIKSATQNFSDAFIIGKGGFGKVYKGSISGISENLAIKRLNSNSMQGAREFWSEIETLSKLRHIHLVPLIGHCNEDQEMILVYKYMPRGTLADNLYKIGRNNNDYVPLSWMQRLRICIGAARGLDYLHTGTDYGVIHRDVKDSNILLDENFTAKISDFGLSKLEQISQSKSYVSTNVKGTMGYLDPDYLATHKLTRKSDVYAFGVVMLVVLSGRPVLDTRISGDSRSLLSCFRDCITKGQFEDIVDPYLQGKISSESLKEFLKSIEKCLQHRPKKRPTMAQLIVSLEEALERQERTMFPTSEKEIGTTQSFHFNQGGLPPINEECVISLPKEGIASKTKPNANLTTKGKKMQSREKDSVRNRKPLWGWPWEILRSRRKPLKKKDSIPANGPCHRYSITDIQEATDNFRVELILLHDKYKVVYMGQIQFEDWITIHRYKTEVRNEEFLEIVNEIEMLTQLTHTNLVRLTGYCYHKNEMFLYDYAQSFTLYNHLYDPDTIFLSWKDRLKICTAAARGLDYLHEGTGQTQPIIHRDMRLESIMLDKNSVPKILNFGLSKLCPAAQFASRRIHSSCSEYLSPDVIIQSLKLTKKSDVYSFGLVLLEVLCCHRRIDFPLTVDVAGRYLHHWVKTSIKTRALHHVIDPNLKEEIATTSLTEFLRIAFRCLLLQANERPTIAIVAKRLEAALQLQENAETAKQDIGGDSSGFRLEDIYDIPDIAPDELFKISSSQPDEEDFGISQQIIDSSDSLQDTMVYI</sequence>
<gene>
    <name evidence="18" type="ORF">ACH5RR_016450</name>
</gene>
<evidence type="ECO:0000256" key="10">
    <source>
        <dbReference type="ARBA" id="ARBA00022840"/>
    </source>
</evidence>
<comment type="caution">
    <text evidence="18">The sequence shown here is derived from an EMBL/GenBank/DDBJ whole genome shotgun (WGS) entry which is preliminary data.</text>
</comment>
<feature type="binding site" evidence="15">
    <location>
        <position position="591"/>
    </location>
    <ligand>
        <name>ATP</name>
        <dbReference type="ChEBI" id="CHEBI:30616"/>
    </ligand>
</feature>
<evidence type="ECO:0000256" key="4">
    <source>
        <dbReference type="ARBA" id="ARBA00022527"/>
    </source>
</evidence>
<keyword evidence="9" id="KW-0418">Kinase</keyword>
<dbReference type="PROSITE" id="PS00107">
    <property type="entry name" value="PROTEIN_KINASE_ATP"/>
    <property type="match status" value="1"/>
</dbReference>
<evidence type="ECO:0000313" key="19">
    <source>
        <dbReference type="Proteomes" id="UP001630127"/>
    </source>
</evidence>
<dbReference type="Gene3D" id="1.10.510.10">
    <property type="entry name" value="Transferase(Phosphotransferase) domain 1"/>
    <property type="match status" value="2"/>
</dbReference>
<protein>
    <recommendedName>
        <fullName evidence="17">Protein kinase domain-containing protein</fullName>
    </recommendedName>
</protein>
<evidence type="ECO:0000313" key="18">
    <source>
        <dbReference type="EMBL" id="KAL3523616.1"/>
    </source>
</evidence>
<dbReference type="InterPro" id="IPR045272">
    <property type="entry name" value="ANXUR1/2-like"/>
</dbReference>
<dbReference type="GO" id="GO:0004674">
    <property type="term" value="F:protein serine/threonine kinase activity"/>
    <property type="evidence" value="ECO:0007669"/>
    <property type="project" value="UniProtKB-KW"/>
</dbReference>
<keyword evidence="4" id="KW-0723">Serine/threonine-protein kinase</keyword>
<dbReference type="FunFam" id="2.60.120.430:FF:000003">
    <property type="entry name" value="FERONIA receptor-like kinase"/>
    <property type="match status" value="1"/>
</dbReference>
<dbReference type="InterPro" id="IPR017441">
    <property type="entry name" value="Protein_kinase_ATP_BS"/>
</dbReference>
<dbReference type="Gene3D" id="3.30.200.20">
    <property type="entry name" value="Phosphorylase Kinase, domain 1"/>
    <property type="match status" value="2"/>
</dbReference>
<dbReference type="PANTHER" id="PTHR27003:SF467">
    <property type="entry name" value="PROTEIN KINASE DOMAIN-CONTAINING PROTEIN"/>
    <property type="match status" value="1"/>
</dbReference>
<dbReference type="Pfam" id="PF07714">
    <property type="entry name" value="PK_Tyr_Ser-Thr"/>
    <property type="match status" value="1"/>
</dbReference>
<dbReference type="GO" id="GO:0051707">
    <property type="term" value="P:response to other organism"/>
    <property type="evidence" value="ECO:0007669"/>
    <property type="project" value="UniProtKB-ARBA"/>
</dbReference>
<evidence type="ECO:0000256" key="6">
    <source>
        <dbReference type="ARBA" id="ARBA00022692"/>
    </source>
</evidence>
<dbReference type="Pfam" id="PF12819">
    <property type="entry name" value="Malectin_like"/>
    <property type="match status" value="1"/>
</dbReference>
<dbReference type="GO" id="GO:0005886">
    <property type="term" value="C:plasma membrane"/>
    <property type="evidence" value="ECO:0007669"/>
    <property type="project" value="UniProtKB-SubCell"/>
</dbReference>
<keyword evidence="6" id="KW-0812">Transmembrane</keyword>
<keyword evidence="11" id="KW-1133">Transmembrane helix</keyword>
<dbReference type="SMART" id="SM00220">
    <property type="entry name" value="S_TKc"/>
    <property type="match status" value="1"/>
</dbReference>
<dbReference type="InterPro" id="IPR008271">
    <property type="entry name" value="Ser/Thr_kinase_AS"/>
</dbReference>
<dbReference type="Pfam" id="PF00069">
    <property type="entry name" value="Pkinase"/>
    <property type="match status" value="1"/>
</dbReference>
<keyword evidence="12" id="KW-0472">Membrane</keyword>
<keyword evidence="3" id="KW-1003">Cell membrane</keyword>
<dbReference type="GO" id="GO:0005524">
    <property type="term" value="F:ATP binding"/>
    <property type="evidence" value="ECO:0007669"/>
    <property type="project" value="UniProtKB-UniRule"/>
</dbReference>
<evidence type="ECO:0000256" key="7">
    <source>
        <dbReference type="ARBA" id="ARBA00022729"/>
    </source>
</evidence>
<keyword evidence="7" id="KW-0732">Signal</keyword>
<dbReference type="FunFam" id="3.30.200.20:FF:000039">
    <property type="entry name" value="receptor-like protein kinase FERONIA"/>
    <property type="match status" value="1"/>
</dbReference>
<evidence type="ECO:0000256" key="8">
    <source>
        <dbReference type="ARBA" id="ARBA00022741"/>
    </source>
</evidence>
<dbReference type="PANTHER" id="PTHR27003">
    <property type="entry name" value="OS07G0166700 PROTEIN"/>
    <property type="match status" value="1"/>
</dbReference>